<accession>A0A1S4BJ22</accession>
<organism evidence="2">
    <name type="scientific">Nicotiana tabacum</name>
    <name type="common">Common tobacco</name>
    <dbReference type="NCBI Taxonomy" id="4097"/>
    <lineage>
        <taxon>Eukaryota</taxon>
        <taxon>Viridiplantae</taxon>
        <taxon>Streptophyta</taxon>
        <taxon>Embryophyta</taxon>
        <taxon>Tracheophyta</taxon>
        <taxon>Spermatophyta</taxon>
        <taxon>Magnoliopsida</taxon>
        <taxon>eudicotyledons</taxon>
        <taxon>Gunneridae</taxon>
        <taxon>Pentapetalae</taxon>
        <taxon>asterids</taxon>
        <taxon>lamiids</taxon>
        <taxon>Solanales</taxon>
        <taxon>Solanaceae</taxon>
        <taxon>Nicotianoideae</taxon>
        <taxon>Nicotianeae</taxon>
        <taxon>Nicotiana</taxon>
    </lineage>
</organism>
<dbReference type="OrthoDB" id="1709476at2759"/>
<dbReference type="GO" id="GO:0015074">
    <property type="term" value="P:DNA integration"/>
    <property type="evidence" value="ECO:0007669"/>
    <property type="project" value="InterPro"/>
</dbReference>
<dbReference type="PROSITE" id="PS50994">
    <property type="entry name" value="INTEGRASE"/>
    <property type="match status" value="1"/>
</dbReference>
<dbReference type="STRING" id="4097.A0A1S4BJ22"/>
<proteinExistence type="predicted"/>
<dbReference type="GO" id="GO:0003676">
    <property type="term" value="F:nucleic acid binding"/>
    <property type="evidence" value="ECO:0007669"/>
    <property type="project" value="InterPro"/>
</dbReference>
<dbReference type="InterPro" id="IPR036397">
    <property type="entry name" value="RNaseH_sf"/>
</dbReference>
<dbReference type="InterPro" id="IPR052160">
    <property type="entry name" value="Gypsy_RT_Integrase-like"/>
</dbReference>
<dbReference type="PANTHER" id="PTHR47266">
    <property type="entry name" value="ENDONUCLEASE-RELATED"/>
    <property type="match status" value="1"/>
</dbReference>
<dbReference type="InterPro" id="IPR012337">
    <property type="entry name" value="RNaseH-like_sf"/>
</dbReference>
<dbReference type="Gene3D" id="1.10.340.70">
    <property type="match status" value="1"/>
</dbReference>
<dbReference type="SUPFAM" id="SSF53098">
    <property type="entry name" value="Ribonuclease H-like"/>
    <property type="match status" value="1"/>
</dbReference>
<dbReference type="PaxDb" id="4097-A0A1S4BJ22"/>
<feature type="domain" description="Integrase catalytic" evidence="1">
    <location>
        <begin position="67"/>
        <end position="238"/>
    </location>
</feature>
<evidence type="ECO:0000259" key="1">
    <source>
        <dbReference type="PROSITE" id="PS50994"/>
    </source>
</evidence>
<name>A0A1S4BJ22_TOBAC</name>
<dbReference type="Gene3D" id="3.30.420.10">
    <property type="entry name" value="Ribonuclease H-like superfamily/Ribonuclease H"/>
    <property type="match status" value="1"/>
</dbReference>
<dbReference type="RefSeq" id="XP_016488834.1">
    <property type="nucleotide sequence ID" value="XM_016633348.1"/>
</dbReference>
<sequence length="382" mass="44198">MASILSHCHDGAVGGHYGRNRTAAKVMEAGFFWPTLYKYGRVYVASCDKCQRAGNISKRDEIALNSILVCKMFDVWGIDFMGPFPSSHSYEYILVAADYVSKWVEAIPTRTNDARVVCEFLRKNIFTLFVTPRVIIRDNRSHFVDKQFATLLSKYGVTHKMGTLYHAQTSGQAKVANHELKRILEKVVSASREHRLAQMNALEEFRLDAYENARSFKEKTKRWNNHLIKPKEFHEGDRVLLYNSRLRLFSKKFKSRWTGPYVVKHESPYGAIEIQNKDGTEGFKVLWRQPRNEKPQLHPQVVTREHPGPELRLLLACIIRINLSLGKPKNDSNKRRDLSIFFEETDEANLMVVQEFYANCPEHDAHVCTVMKKRVDFSKEAI</sequence>
<evidence type="ECO:0000313" key="2">
    <source>
        <dbReference type="RefSeq" id="XP_016488834.1"/>
    </source>
</evidence>
<protein>
    <recommendedName>
        <fullName evidence="1">Integrase catalytic domain-containing protein</fullName>
    </recommendedName>
</protein>
<reference evidence="2" key="1">
    <citation type="submission" date="2025-08" db="UniProtKB">
        <authorList>
            <consortium name="RefSeq"/>
        </authorList>
    </citation>
    <scope>IDENTIFICATION</scope>
</reference>
<dbReference type="KEGG" id="nta:107808782"/>
<dbReference type="Pfam" id="PF00665">
    <property type="entry name" value="rve"/>
    <property type="match status" value="1"/>
</dbReference>
<dbReference type="AlphaFoldDB" id="A0A1S4BJ22"/>
<gene>
    <name evidence="2" type="primary">LOC107808782</name>
</gene>
<dbReference type="Pfam" id="PF17921">
    <property type="entry name" value="Integrase_H2C2"/>
    <property type="match status" value="1"/>
</dbReference>
<dbReference type="InterPro" id="IPR001584">
    <property type="entry name" value="Integrase_cat-core"/>
</dbReference>
<dbReference type="InterPro" id="IPR041588">
    <property type="entry name" value="Integrase_H2C2"/>
</dbReference>